<dbReference type="Gene3D" id="2.40.160.10">
    <property type="entry name" value="Porin"/>
    <property type="match status" value="1"/>
</dbReference>
<dbReference type="CDD" id="cd00342">
    <property type="entry name" value="gram_neg_porins"/>
    <property type="match status" value="1"/>
</dbReference>
<feature type="signal peptide" evidence="11">
    <location>
        <begin position="1"/>
        <end position="21"/>
    </location>
</feature>
<evidence type="ECO:0000256" key="10">
    <source>
        <dbReference type="ARBA" id="ARBA00023237"/>
    </source>
</evidence>
<keyword evidence="8" id="KW-0626">Porin</keyword>
<dbReference type="RefSeq" id="WP_065306704.1">
    <property type="nucleotide sequence ID" value="NZ_LOCQ01000045.1"/>
</dbReference>
<dbReference type="InterPro" id="IPR002299">
    <property type="entry name" value="Porin_Neis"/>
</dbReference>
<protein>
    <submittedName>
        <fullName evidence="13">Outer membrane protein (Porin)</fullName>
    </submittedName>
</protein>
<feature type="chain" id="PRO_5008355799" evidence="11">
    <location>
        <begin position="22"/>
        <end position="329"/>
    </location>
</feature>
<dbReference type="InterPro" id="IPR050298">
    <property type="entry name" value="Gram-neg_bact_OMP"/>
</dbReference>
<dbReference type="AlphaFoldDB" id="A0A1A7C772"/>
<dbReference type="InterPro" id="IPR023614">
    <property type="entry name" value="Porin_dom_sf"/>
</dbReference>
<keyword evidence="14" id="KW-1185">Reference proteome</keyword>
<evidence type="ECO:0000256" key="6">
    <source>
        <dbReference type="ARBA" id="ARBA00022729"/>
    </source>
</evidence>
<dbReference type="PRINTS" id="PR00182">
    <property type="entry name" value="ECOLNEIPORIN"/>
</dbReference>
<name>A0A1A7C772_9BURK</name>
<evidence type="ECO:0000256" key="9">
    <source>
        <dbReference type="ARBA" id="ARBA00023136"/>
    </source>
</evidence>
<sequence>MKKITLAALIIASFAAATAQAQSNVVVYGVVDLGLAKTSGSSMVERENQASRIGFKGTEDLGNGLKAIFNLESEFKADTGAQATTNTLFDRQAWVGLTGNFGTVYLGRTKDLLDGTLARVDPFNTYGVIGKINEPVMRGGQSPNGATAAAAVGASRVSNAITYNSPSFSGFVVSGQVVASEIKNADSGYSLVATYDMGPASAHAGYQRKVQTVANAAAEPTLWLVGGGYKFGPAKVTFDYSKADTDVTTTGEFKSFLLGLAYDIGGGAIKASYVKQKQDSRTVSGKETAKAFGLGYDYPLSKRTAVYVYGGRDQFSEKSMYQLGMTHKF</sequence>
<evidence type="ECO:0000256" key="4">
    <source>
        <dbReference type="ARBA" id="ARBA00022452"/>
    </source>
</evidence>
<reference evidence="13 14" key="1">
    <citation type="submission" date="2016-04" db="EMBL/GenBank/DDBJ databases">
        <title>Draft genome sequence of Janthinobacterium psychrotolerans sp. nov., isolated from freshwater sediments in Denmark.</title>
        <authorList>
            <person name="Gong X."/>
            <person name="Skrivergaard S."/>
            <person name="Korsgaard B.S."/>
            <person name="Schreiber L."/>
            <person name="Marshall I.P."/>
            <person name="Finster K."/>
            <person name="Schramm A."/>
        </authorList>
    </citation>
    <scope>NUCLEOTIDE SEQUENCE [LARGE SCALE GENOMIC DNA]</scope>
    <source>
        <strain evidence="13 14">S3-2</strain>
    </source>
</reference>
<dbReference type="GO" id="GO:0015288">
    <property type="term" value="F:porin activity"/>
    <property type="evidence" value="ECO:0007669"/>
    <property type="project" value="UniProtKB-KW"/>
</dbReference>
<evidence type="ECO:0000256" key="7">
    <source>
        <dbReference type="ARBA" id="ARBA00023065"/>
    </source>
</evidence>
<organism evidence="13 14">
    <name type="scientific">Janthinobacterium psychrotolerans</name>
    <dbReference type="NCBI Taxonomy" id="1747903"/>
    <lineage>
        <taxon>Bacteria</taxon>
        <taxon>Pseudomonadati</taxon>
        <taxon>Pseudomonadota</taxon>
        <taxon>Betaproteobacteria</taxon>
        <taxon>Burkholderiales</taxon>
        <taxon>Oxalobacteraceae</taxon>
        <taxon>Janthinobacterium</taxon>
    </lineage>
</organism>
<dbReference type="Pfam" id="PF13609">
    <property type="entry name" value="Porin_4"/>
    <property type="match status" value="1"/>
</dbReference>
<dbReference type="InterPro" id="IPR033900">
    <property type="entry name" value="Gram_neg_porin_domain"/>
</dbReference>
<dbReference type="PATRIC" id="fig|1747903.4.peg.4258"/>
<dbReference type="PANTHER" id="PTHR34501:SF9">
    <property type="entry name" value="MAJOR OUTER MEMBRANE PROTEIN P.IA"/>
    <property type="match status" value="1"/>
</dbReference>
<accession>A0A1A7C772</accession>
<evidence type="ECO:0000256" key="1">
    <source>
        <dbReference type="ARBA" id="ARBA00004571"/>
    </source>
</evidence>
<evidence type="ECO:0000256" key="5">
    <source>
        <dbReference type="ARBA" id="ARBA00022692"/>
    </source>
</evidence>
<dbReference type="EMBL" id="LOCQ01000045">
    <property type="protein sequence ID" value="OBV40615.1"/>
    <property type="molecule type" value="Genomic_DNA"/>
</dbReference>
<dbReference type="OrthoDB" id="5293374at2"/>
<evidence type="ECO:0000313" key="14">
    <source>
        <dbReference type="Proteomes" id="UP000092713"/>
    </source>
</evidence>
<keyword evidence="6 11" id="KW-0732">Signal</keyword>
<evidence type="ECO:0000256" key="2">
    <source>
        <dbReference type="ARBA" id="ARBA00011233"/>
    </source>
</evidence>
<keyword evidence="7" id="KW-0406">Ion transport</keyword>
<dbReference type="GO" id="GO:0046930">
    <property type="term" value="C:pore complex"/>
    <property type="evidence" value="ECO:0007669"/>
    <property type="project" value="UniProtKB-KW"/>
</dbReference>
<dbReference type="SUPFAM" id="SSF56935">
    <property type="entry name" value="Porins"/>
    <property type="match status" value="1"/>
</dbReference>
<dbReference type="PRINTS" id="PR00184">
    <property type="entry name" value="NEISSPPORIN"/>
</dbReference>
<proteinExistence type="predicted"/>
<keyword evidence="4" id="KW-1134">Transmembrane beta strand</keyword>
<evidence type="ECO:0000256" key="3">
    <source>
        <dbReference type="ARBA" id="ARBA00022448"/>
    </source>
</evidence>
<evidence type="ECO:0000313" key="13">
    <source>
        <dbReference type="EMBL" id="OBV40615.1"/>
    </source>
</evidence>
<keyword evidence="9" id="KW-0472">Membrane</keyword>
<comment type="caution">
    <text evidence="13">The sequence shown here is derived from an EMBL/GenBank/DDBJ whole genome shotgun (WGS) entry which is preliminary data.</text>
</comment>
<dbReference type="PANTHER" id="PTHR34501">
    <property type="entry name" value="PROTEIN YDDL-RELATED"/>
    <property type="match status" value="1"/>
</dbReference>
<dbReference type="Proteomes" id="UP000092713">
    <property type="component" value="Unassembled WGS sequence"/>
</dbReference>
<gene>
    <name evidence="13" type="ORF">ASR47_10185</name>
</gene>
<evidence type="ECO:0000256" key="8">
    <source>
        <dbReference type="ARBA" id="ARBA00023114"/>
    </source>
</evidence>
<keyword evidence="3" id="KW-0813">Transport</keyword>
<dbReference type="STRING" id="1747903.ASR47_10185"/>
<dbReference type="GO" id="GO:0034220">
    <property type="term" value="P:monoatomic ion transmembrane transport"/>
    <property type="evidence" value="ECO:0007669"/>
    <property type="project" value="InterPro"/>
</dbReference>
<comment type="subcellular location">
    <subcellularLocation>
        <location evidence="1">Cell outer membrane</location>
        <topology evidence="1">Multi-pass membrane protein</topology>
    </subcellularLocation>
</comment>
<evidence type="ECO:0000256" key="11">
    <source>
        <dbReference type="SAM" id="SignalP"/>
    </source>
</evidence>
<comment type="subunit">
    <text evidence="2">Homotrimer.</text>
</comment>
<keyword evidence="5" id="KW-0812">Transmembrane</keyword>
<keyword evidence="10" id="KW-0998">Cell outer membrane</keyword>
<evidence type="ECO:0000259" key="12">
    <source>
        <dbReference type="Pfam" id="PF13609"/>
    </source>
</evidence>
<feature type="domain" description="Porin" evidence="12">
    <location>
        <begin position="8"/>
        <end position="316"/>
    </location>
</feature>
<dbReference type="InterPro" id="IPR001702">
    <property type="entry name" value="Porin_Gram-ve"/>
</dbReference>
<dbReference type="GO" id="GO:0009279">
    <property type="term" value="C:cell outer membrane"/>
    <property type="evidence" value="ECO:0007669"/>
    <property type="project" value="UniProtKB-SubCell"/>
</dbReference>